<dbReference type="AlphaFoldDB" id="A0A929BBG8"/>
<organism evidence="1 2">
    <name type="scientific">Saccharopolyspora montiporae</name>
    <dbReference type="NCBI Taxonomy" id="2781240"/>
    <lineage>
        <taxon>Bacteria</taxon>
        <taxon>Bacillati</taxon>
        <taxon>Actinomycetota</taxon>
        <taxon>Actinomycetes</taxon>
        <taxon>Pseudonocardiales</taxon>
        <taxon>Pseudonocardiaceae</taxon>
        <taxon>Saccharopolyspora</taxon>
    </lineage>
</organism>
<dbReference type="Proteomes" id="UP000598360">
    <property type="component" value="Unassembled WGS sequence"/>
</dbReference>
<proteinExistence type="predicted"/>
<protein>
    <recommendedName>
        <fullName evidence="3">ESX-1 secretion-associated protein</fullName>
    </recommendedName>
</protein>
<name>A0A929BBG8_9PSEU</name>
<accession>A0A929BBG8</accession>
<evidence type="ECO:0000313" key="1">
    <source>
        <dbReference type="EMBL" id="MBE9374966.1"/>
    </source>
</evidence>
<comment type="caution">
    <text evidence="1">The sequence shown here is derived from an EMBL/GenBank/DDBJ whole genome shotgun (WGS) entry which is preliminary data.</text>
</comment>
<keyword evidence="2" id="KW-1185">Reference proteome</keyword>
<dbReference type="RefSeq" id="WP_193928418.1">
    <property type="nucleotide sequence ID" value="NZ_JADEYC010000018.1"/>
</dbReference>
<gene>
    <name evidence="1" type="ORF">IQ251_10995</name>
</gene>
<evidence type="ECO:0000313" key="2">
    <source>
        <dbReference type="Proteomes" id="UP000598360"/>
    </source>
</evidence>
<reference evidence="1" key="1">
    <citation type="submission" date="2020-10" db="EMBL/GenBank/DDBJ databases">
        <title>Diversity and distribution of actinomycetes associated with coral in the coast of Hainan.</title>
        <authorList>
            <person name="Li F."/>
        </authorList>
    </citation>
    <scope>NUCLEOTIDE SEQUENCE</scope>
    <source>
        <strain evidence="1">HNM0983</strain>
    </source>
</reference>
<evidence type="ECO:0008006" key="3">
    <source>
        <dbReference type="Google" id="ProtNLM"/>
    </source>
</evidence>
<sequence>MGGGYRATADSLTGCGGKIESIGSDADSIKQKATEAEVPEISWGLLGLATVYGSYRELLDTFTEHMDQVCEGLSKAGTEIGDAGRDYQDTDRRAADAMSALLGNVDNIAGGGGGGRG</sequence>
<dbReference type="EMBL" id="JADEYC010000018">
    <property type="protein sequence ID" value="MBE9374966.1"/>
    <property type="molecule type" value="Genomic_DNA"/>
</dbReference>